<dbReference type="EMBL" id="JAZGZP010000005">
    <property type="protein sequence ID" value="MFK7000062.1"/>
    <property type="molecule type" value="Genomic_DNA"/>
</dbReference>
<organism evidence="1 2">
    <name type="scientific">Flavobacterium oreochromis</name>
    <dbReference type="NCBI Taxonomy" id="2906078"/>
    <lineage>
        <taxon>Bacteria</taxon>
        <taxon>Pseudomonadati</taxon>
        <taxon>Bacteroidota</taxon>
        <taxon>Flavobacteriia</taxon>
        <taxon>Flavobacteriales</taxon>
        <taxon>Flavobacteriaceae</taxon>
        <taxon>Flavobacterium</taxon>
    </lineage>
</organism>
<keyword evidence="2" id="KW-1185">Reference proteome</keyword>
<name>A0ABW8P694_9FLAO</name>
<protein>
    <submittedName>
        <fullName evidence="1">Uncharacterized protein</fullName>
    </submittedName>
</protein>
<proteinExistence type="predicted"/>
<dbReference type="RefSeq" id="WP_262489964.1">
    <property type="nucleotide sequence ID" value="NZ_JAZGZP010000005.1"/>
</dbReference>
<evidence type="ECO:0000313" key="2">
    <source>
        <dbReference type="Proteomes" id="UP001621706"/>
    </source>
</evidence>
<sequence length="41" mass="5020">MRDILLSHFIEGFYFVNKKELNEVVMKYWTFPNNYSIVAVY</sequence>
<comment type="caution">
    <text evidence="1">The sequence shown here is derived from an EMBL/GenBank/DDBJ whole genome shotgun (WGS) entry which is preliminary data.</text>
</comment>
<dbReference type="Proteomes" id="UP001621706">
    <property type="component" value="Unassembled WGS sequence"/>
</dbReference>
<reference evidence="1 2" key="1">
    <citation type="submission" date="2024-02" db="EMBL/GenBank/DDBJ databases">
        <title>Comparative Genomic Analysis of Flavobacterium Species Causing Columnaris Disease of Freshwater Fish in Thailand: Insights into Virulence and Resistance Mechanisms.</title>
        <authorList>
            <person name="Nguyen D."/>
            <person name="Chokmangmeepisarn P."/>
            <person name="Khianchaikhan K."/>
            <person name="Morishita M."/>
            <person name="Bunnoy A."/>
            <person name="Rodkhum C."/>
        </authorList>
    </citation>
    <scope>NUCLEOTIDE SEQUENCE [LARGE SCALE GENOMIC DNA]</scope>
    <source>
        <strain evidence="1 2">CNRT2201</strain>
    </source>
</reference>
<accession>A0ABW8P694</accession>
<evidence type="ECO:0000313" key="1">
    <source>
        <dbReference type="EMBL" id="MFK7000062.1"/>
    </source>
</evidence>
<gene>
    <name evidence="1" type="ORF">V3I07_04040</name>
</gene>